<organism evidence="2 3">
    <name type="scientific">Nephila pilipes</name>
    <name type="common">Giant wood spider</name>
    <name type="synonym">Nephila maculata</name>
    <dbReference type="NCBI Taxonomy" id="299642"/>
    <lineage>
        <taxon>Eukaryota</taxon>
        <taxon>Metazoa</taxon>
        <taxon>Ecdysozoa</taxon>
        <taxon>Arthropoda</taxon>
        <taxon>Chelicerata</taxon>
        <taxon>Arachnida</taxon>
        <taxon>Araneae</taxon>
        <taxon>Araneomorphae</taxon>
        <taxon>Entelegynae</taxon>
        <taxon>Araneoidea</taxon>
        <taxon>Nephilidae</taxon>
        <taxon>Nephila</taxon>
    </lineage>
</organism>
<name>A0A8X6NVK9_NEPPI</name>
<dbReference type="InterPro" id="IPR011989">
    <property type="entry name" value="ARM-like"/>
</dbReference>
<feature type="compositionally biased region" description="Basic and acidic residues" evidence="1">
    <location>
        <begin position="20"/>
        <end position="52"/>
    </location>
</feature>
<evidence type="ECO:0000313" key="3">
    <source>
        <dbReference type="Proteomes" id="UP000887013"/>
    </source>
</evidence>
<dbReference type="PANTHER" id="PTHR10698:SF0">
    <property type="entry name" value="V-TYPE PROTON ATPASE SUBUNIT H"/>
    <property type="match status" value="1"/>
</dbReference>
<dbReference type="InterPro" id="IPR016024">
    <property type="entry name" value="ARM-type_fold"/>
</dbReference>
<feature type="region of interest" description="Disordered" evidence="1">
    <location>
        <begin position="20"/>
        <end position="62"/>
    </location>
</feature>
<dbReference type="Proteomes" id="UP000887013">
    <property type="component" value="Unassembled WGS sequence"/>
</dbReference>
<dbReference type="SUPFAM" id="SSF48371">
    <property type="entry name" value="ARM repeat"/>
    <property type="match status" value="1"/>
</dbReference>
<dbReference type="InterPro" id="IPR004908">
    <property type="entry name" value="ATPase_V1-cplx_hsu"/>
</dbReference>
<dbReference type="GO" id="GO:0046961">
    <property type="term" value="F:proton-transporting ATPase activity, rotational mechanism"/>
    <property type="evidence" value="ECO:0007669"/>
    <property type="project" value="InterPro"/>
</dbReference>
<dbReference type="Gene3D" id="1.25.10.10">
    <property type="entry name" value="Leucine-rich Repeat Variant"/>
    <property type="match status" value="1"/>
</dbReference>
<dbReference type="PANTHER" id="PTHR10698">
    <property type="entry name" value="V-TYPE PROTON ATPASE SUBUNIT H"/>
    <property type="match status" value="1"/>
</dbReference>
<dbReference type="Pfam" id="PF03224">
    <property type="entry name" value="V-ATPase_H_N"/>
    <property type="match status" value="1"/>
</dbReference>
<evidence type="ECO:0000313" key="2">
    <source>
        <dbReference type="EMBL" id="GFT34435.1"/>
    </source>
</evidence>
<gene>
    <name evidence="2" type="ORF">NPIL_177811</name>
</gene>
<dbReference type="OrthoDB" id="6432731at2759"/>
<dbReference type="AlphaFoldDB" id="A0A8X6NVK9"/>
<keyword evidence="3" id="KW-1185">Reference proteome</keyword>
<dbReference type="GO" id="GO:0005765">
    <property type="term" value="C:lysosomal membrane"/>
    <property type="evidence" value="ECO:0007669"/>
    <property type="project" value="TreeGrafter"/>
</dbReference>
<evidence type="ECO:0000256" key="1">
    <source>
        <dbReference type="SAM" id="MobiDB-lite"/>
    </source>
</evidence>
<proteinExistence type="predicted"/>
<dbReference type="GO" id="GO:0000221">
    <property type="term" value="C:vacuolar proton-transporting V-type ATPase, V1 domain"/>
    <property type="evidence" value="ECO:0007669"/>
    <property type="project" value="InterPro"/>
</dbReference>
<accession>A0A8X6NVK9</accession>
<protein>
    <submittedName>
        <fullName evidence="2">V-type proton ATPase subunit H</fullName>
    </submittedName>
</protein>
<sequence>MPGTKSSIKKSVSRFFKWDTKDGSEASGSKDESKVSKDDSKAPEDDTKDSNSDQKQVFSEEEAEGLSTLTILSGNMEQKVWEMAGTLWKKAKEIRNKPPIDWLPYLENQFITQKEFAFINAFQFAQTKNERDLTLSYFKDLSYQTIVNVVNSVCVVEEIEQFLVLVDDILAEDLRKAETFSNAVLEPWKAFYHLLRCSNDFVCNIASRIITKLIVGSKSKRPPANEVEFFMEWLKDEMNEDNDYLQSVARCLQRLLQVDEYRLAFMKLSGVRQIIKLLACEINYQAQYQFCFCLWVTTFNSQLTEELKR</sequence>
<reference evidence="2" key="1">
    <citation type="submission" date="2020-08" db="EMBL/GenBank/DDBJ databases">
        <title>Multicomponent nature underlies the extraordinary mechanical properties of spider dragline silk.</title>
        <authorList>
            <person name="Kono N."/>
            <person name="Nakamura H."/>
            <person name="Mori M."/>
            <person name="Yoshida Y."/>
            <person name="Ohtoshi R."/>
            <person name="Malay A.D."/>
            <person name="Moran D.A.P."/>
            <person name="Tomita M."/>
            <person name="Numata K."/>
            <person name="Arakawa K."/>
        </authorList>
    </citation>
    <scope>NUCLEOTIDE SEQUENCE</scope>
</reference>
<comment type="caution">
    <text evidence="2">The sequence shown here is derived from an EMBL/GenBank/DDBJ whole genome shotgun (WGS) entry which is preliminary data.</text>
</comment>
<dbReference type="EMBL" id="BMAW01108513">
    <property type="protein sequence ID" value="GFT34435.1"/>
    <property type="molecule type" value="Genomic_DNA"/>
</dbReference>